<organism evidence="1">
    <name type="scientific">marine sediment metagenome</name>
    <dbReference type="NCBI Taxonomy" id="412755"/>
    <lineage>
        <taxon>unclassified sequences</taxon>
        <taxon>metagenomes</taxon>
        <taxon>ecological metagenomes</taxon>
    </lineage>
</organism>
<feature type="non-terminal residue" evidence="1">
    <location>
        <position position="1"/>
    </location>
</feature>
<proteinExistence type="predicted"/>
<evidence type="ECO:0000313" key="1">
    <source>
        <dbReference type="EMBL" id="GAH39433.1"/>
    </source>
</evidence>
<dbReference type="EMBL" id="BARU01005649">
    <property type="protein sequence ID" value="GAH39433.1"/>
    <property type="molecule type" value="Genomic_DNA"/>
</dbReference>
<name>X1H2C7_9ZZZZ</name>
<dbReference type="AlphaFoldDB" id="X1H2C7"/>
<protein>
    <submittedName>
        <fullName evidence="1">Uncharacterized protein</fullName>
    </submittedName>
</protein>
<comment type="caution">
    <text evidence="1">The sequence shown here is derived from an EMBL/GenBank/DDBJ whole genome shotgun (WGS) entry which is preliminary data.</text>
</comment>
<gene>
    <name evidence="1" type="ORF">S03H2_11045</name>
</gene>
<sequence>LCLYDGRFDKALSSAGLSRGDIELFMDRV</sequence>
<accession>X1H2C7</accession>
<reference evidence="1" key="1">
    <citation type="journal article" date="2014" name="Front. Microbiol.">
        <title>High frequency of phylogenetically diverse reductive dehalogenase-homologous genes in deep subseafloor sedimentary metagenomes.</title>
        <authorList>
            <person name="Kawai M."/>
            <person name="Futagami T."/>
            <person name="Toyoda A."/>
            <person name="Takaki Y."/>
            <person name="Nishi S."/>
            <person name="Hori S."/>
            <person name="Arai W."/>
            <person name="Tsubouchi T."/>
            <person name="Morono Y."/>
            <person name="Uchiyama I."/>
            <person name="Ito T."/>
            <person name="Fujiyama A."/>
            <person name="Inagaki F."/>
            <person name="Takami H."/>
        </authorList>
    </citation>
    <scope>NUCLEOTIDE SEQUENCE</scope>
    <source>
        <strain evidence="1">Expedition CK06-06</strain>
    </source>
</reference>